<feature type="non-terminal residue" evidence="1">
    <location>
        <position position="374"/>
    </location>
</feature>
<sequence length="374" mass="41034">NAANWVEAADSPFLAGPYGGHNPVSANTHQGCIFWGNDAQGMGPIILRHDTSNDSFSRVLEWPKYNDDCNSPYLTNGPMGNVFGQTTCNGVMYAAVEKESGNVRVHGGIYVSVDGINWICAWRVNDSHQGFWSVEKASGGYLWGVYETIVSKYLYRMTPVSAETVRALLLERGVANLYTADTSSFEISDGGVTLGTDPAGEICRSNEKSLHGDYSLKFAGLSNSNSLTVLNIPQVGPIYSGDYFVFSFWIKTGPGWPDEYRLNANVLPDHCAIVSSEAVFQPDSNWQTVRIWGKCTEDQGDDTGALCASITVDDNGYTGDKTKAVFYIDCIQMVCSSSFHDLTSWQFGDTPRADEYAIMPLNDMASNFTTTFVW</sequence>
<dbReference type="EMBL" id="BARV01007960">
    <property type="protein sequence ID" value="GAI14892.1"/>
    <property type="molecule type" value="Genomic_DNA"/>
</dbReference>
<dbReference type="Gene3D" id="2.60.120.260">
    <property type="entry name" value="Galactose-binding domain-like"/>
    <property type="match status" value="1"/>
</dbReference>
<comment type="caution">
    <text evidence="1">The sequence shown here is derived from an EMBL/GenBank/DDBJ whole genome shotgun (WGS) entry which is preliminary data.</text>
</comment>
<reference evidence="1" key="1">
    <citation type="journal article" date="2014" name="Front. Microbiol.">
        <title>High frequency of phylogenetically diverse reductive dehalogenase-homologous genes in deep subseafloor sedimentary metagenomes.</title>
        <authorList>
            <person name="Kawai M."/>
            <person name="Futagami T."/>
            <person name="Toyoda A."/>
            <person name="Takaki Y."/>
            <person name="Nishi S."/>
            <person name="Hori S."/>
            <person name="Arai W."/>
            <person name="Tsubouchi T."/>
            <person name="Morono Y."/>
            <person name="Uchiyama I."/>
            <person name="Ito T."/>
            <person name="Fujiyama A."/>
            <person name="Inagaki F."/>
            <person name="Takami H."/>
        </authorList>
    </citation>
    <scope>NUCLEOTIDE SEQUENCE</scope>
    <source>
        <strain evidence="1">Expedition CK06-06</strain>
    </source>
</reference>
<evidence type="ECO:0000313" key="1">
    <source>
        <dbReference type="EMBL" id="GAI14892.1"/>
    </source>
</evidence>
<gene>
    <name evidence="1" type="ORF">S06H3_16115</name>
</gene>
<name>X1L6A5_9ZZZZ</name>
<accession>X1L6A5</accession>
<organism evidence="1">
    <name type="scientific">marine sediment metagenome</name>
    <dbReference type="NCBI Taxonomy" id="412755"/>
    <lineage>
        <taxon>unclassified sequences</taxon>
        <taxon>metagenomes</taxon>
        <taxon>ecological metagenomes</taxon>
    </lineage>
</organism>
<protein>
    <submittedName>
        <fullName evidence="1">Uncharacterized protein</fullName>
    </submittedName>
</protein>
<dbReference type="AlphaFoldDB" id="X1L6A5"/>
<feature type="non-terminal residue" evidence="1">
    <location>
        <position position="1"/>
    </location>
</feature>
<proteinExistence type="predicted"/>